<dbReference type="Gene3D" id="3.40.33.10">
    <property type="entry name" value="CAP"/>
    <property type="match status" value="1"/>
</dbReference>
<accession>A0A7W3P7Y2</accession>
<gene>
    <name evidence="3" type="ORF">FB382_000174</name>
</gene>
<feature type="chain" id="PRO_5030517296" evidence="1">
    <location>
        <begin position="36"/>
        <end position="318"/>
    </location>
</feature>
<dbReference type="InterPro" id="IPR035940">
    <property type="entry name" value="CAP_sf"/>
</dbReference>
<evidence type="ECO:0000313" key="4">
    <source>
        <dbReference type="Proteomes" id="UP000580910"/>
    </source>
</evidence>
<protein>
    <submittedName>
        <fullName evidence="3">Uncharacterized protein YkwD</fullName>
    </submittedName>
</protein>
<dbReference type="Proteomes" id="UP000580910">
    <property type="component" value="Unassembled WGS sequence"/>
</dbReference>
<evidence type="ECO:0000256" key="1">
    <source>
        <dbReference type="SAM" id="SignalP"/>
    </source>
</evidence>
<sequence>MAATPLGVRGLAMVRRTLALALGAGLLLGACPAVASTPSGAIDTSSKASVRDAWNTRMAPNLDVESGWTGSVDDCTPGHPSDAAQQATLESVNFVRAMAGLDPVGFSGKLNREAQAAALIMDANDALSHDPPSDWKCWTQTGHDAAGHSNIALTSGEMHAGQSVQLYMDDPGPGNRAAGHRRWVLNPYVDTMGNGLTTQADSLYVFGPTDDRNTNPAWVAWPTRGWFPGPLEPGGRWSLSSGDATADFSHATVVVKRGSTTKTRLKVTRFAPVVGYGQPTLVFQVAGVRATGTYTVVVRDIRGGGPARHRYVVRLFKP</sequence>
<evidence type="ECO:0000259" key="2">
    <source>
        <dbReference type="Pfam" id="PF00188"/>
    </source>
</evidence>
<comment type="caution">
    <text evidence="3">The sequence shown here is derived from an EMBL/GenBank/DDBJ whole genome shotgun (WGS) entry which is preliminary data.</text>
</comment>
<dbReference type="CDD" id="cd05379">
    <property type="entry name" value="CAP_bacterial"/>
    <property type="match status" value="1"/>
</dbReference>
<evidence type="ECO:0000313" key="3">
    <source>
        <dbReference type="EMBL" id="MBA8801883.1"/>
    </source>
</evidence>
<keyword evidence="4" id="KW-1185">Reference proteome</keyword>
<dbReference type="Pfam" id="PF00188">
    <property type="entry name" value="CAP"/>
    <property type="match status" value="1"/>
</dbReference>
<feature type="domain" description="SCP" evidence="2">
    <location>
        <begin position="89"/>
        <end position="204"/>
    </location>
</feature>
<dbReference type="InterPro" id="IPR014044">
    <property type="entry name" value="CAP_dom"/>
</dbReference>
<dbReference type="SUPFAM" id="SSF55797">
    <property type="entry name" value="PR-1-like"/>
    <property type="match status" value="1"/>
</dbReference>
<proteinExistence type="predicted"/>
<dbReference type="RefSeq" id="WP_182535976.1">
    <property type="nucleotide sequence ID" value="NZ_JACGXA010000001.1"/>
</dbReference>
<feature type="signal peptide" evidence="1">
    <location>
        <begin position="1"/>
        <end position="35"/>
    </location>
</feature>
<reference evidence="3 4" key="1">
    <citation type="submission" date="2020-07" db="EMBL/GenBank/DDBJ databases">
        <title>Sequencing the genomes of 1000 actinobacteria strains.</title>
        <authorList>
            <person name="Klenk H.-P."/>
        </authorList>
    </citation>
    <scope>NUCLEOTIDE SEQUENCE [LARGE SCALE GENOMIC DNA]</scope>
    <source>
        <strain evidence="3 4">DSM 21349</strain>
    </source>
</reference>
<dbReference type="AlphaFoldDB" id="A0A7W3P7Y2"/>
<dbReference type="EMBL" id="JACGXA010000001">
    <property type="protein sequence ID" value="MBA8801883.1"/>
    <property type="molecule type" value="Genomic_DNA"/>
</dbReference>
<organism evidence="3 4">
    <name type="scientific">Nocardioides ginsengisegetis</name>
    <dbReference type="NCBI Taxonomy" id="661491"/>
    <lineage>
        <taxon>Bacteria</taxon>
        <taxon>Bacillati</taxon>
        <taxon>Actinomycetota</taxon>
        <taxon>Actinomycetes</taxon>
        <taxon>Propionibacteriales</taxon>
        <taxon>Nocardioidaceae</taxon>
        <taxon>Nocardioides</taxon>
    </lineage>
</organism>
<name>A0A7W3P7Y2_9ACTN</name>
<keyword evidence="1" id="KW-0732">Signal</keyword>